<dbReference type="SMART" id="SM00855">
    <property type="entry name" value="PGAM"/>
    <property type="match status" value="1"/>
</dbReference>
<dbReference type="AlphaFoldDB" id="A0A1H0PHC5"/>
<dbReference type="OrthoDB" id="9781415at2"/>
<keyword evidence="3" id="KW-1185">Reference proteome</keyword>
<feature type="binding site" evidence="1">
    <location>
        <position position="58"/>
    </location>
    <ligand>
        <name>substrate</name>
    </ligand>
</feature>
<dbReference type="Pfam" id="PF00300">
    <property type="entry name" value="His_Phos_1"/>
    <property type="match status" value="1"/>
</dbReference>
<dbReference type="Gene3D" id="3.40.50.1240">
    <property type="entry name" value="Phosphoglycerate mutase-like"/>
    <property type="match status" value="1"/>
</dbReference>
<dbReference type="CDD" id="cd07067">
    <property type="entry name" value="HP_PGM_like"/>
    <property type="match status" value="1"/>
</dbReference>
<evidence type="ECO:0000313" key="2">
    <source>
        <dbReference type="EMBL" id="SDP04457.1"/>
    </source>
</evidence>
<dbReference type="PIRSF" id="PIRSF000709">
    <property type="entry name" value="6PFK_2-Ptase"/>
    <property type="match status" value="1"/>
</dbReference>
<dbReference type="InterPro" id="IPR013078">
    <property type="entry name" value="His_Pase_superF_clade-1"/>
</dbReference>
<dbReference type="STRING" id="91360.SAMN05660330_01674"/>
<dbReference type="GO" id="GO:0005737">
    <property type="term" value="C:cytoplasm"/>
    <property type="evidence" value="ECO:0007669"/>
    <property type="project" value="TreeGrafter"/>
</dbReference>
<dbReference type="InterPro" id="IPR050275">
    <property type="entry name" value="PGM_Phosphatase"/>
</dbReference>
<proteinExistence type="predicted"/>
<dbReference type="EMBL" id="FNJI01000009">
    <property type="protein sequence ID" value="SDP04457.1"/>
    <property type="molecule type" value="Genomic_DNA"/>
</dbReference>
<evidence type="ECO:0000313" key="3">
    <source>
        <dbReference type="Proteomes" id="UP000199073"/>
    </source>
</evidence>
<reference evidence="2 3" key="1">
    <citation type="submission" date="2016-10" db="EMBL/GenBank/DDBJ databases">
        <authorList>
            <person name="de Groot N.N."/>
        </authorList>
    </citation>
    <scope>NUCLEOTIDE SEQUENCE [LARGE SCALE GENOMIC DNA]</scope>
    <source>
        <strain evidence="2 3">DSM 12130</strain>
    </source>
</reference>
<accession>A0A1H0PHC5</accession>
<organism evidence="2 3">
    <name type="scientific">Desulforhopalus singaporensis</name>
    <dbReference type="NCBI Taxonomy" id="91360"/>
    <lineage>
        <taxon>Bacteria</taxon>
        <taxon>Pseudomonadati</taxon>
        <taxon>Thermodesulfobacteriota</taxon>
        <taxon>Desulfobulbia</taxon>
        <taxon>Desulfobulbales</taxon>
        <taxon>Desulfocapsaceae</taxon>
        <taxon>Desulforhopalus</taxon>
    </lineage>
</organism>
<dbReference type="PANTHER" id="PTHR48100:SF59">
    <property type="entry name" value="ADENOSYLCOBALAMIN_ALPHA-RIBAZOLE PHOSPHATASE"/>
    <property type="match status" value="1"/>
</dbReference>
<dbReference type="SUPFAM" id="SSF53254">
    <property type="entry name" value="Phosphoglycerate mutase-like"/>
    <property type="match status" value="1"/>
</dbReference>
<protein>
    <submittedName>
        <fullName evidence="2">Alpha-ribazole phosphatase</fullName>
    </submittedName>
</protein>
<dbReference type="InterPro" id="IPR029033">
    <property type="entry name" value="His_PPase_superfam"/>
</dbReference>
<dbReference type="RefSeq" id="WP_092221729.1">
    <property type="nucleotide sequence ID" value="NZ_FNJI01000009.1"/>
</dbReference>
<dbReference type="GO" id="GO:0016791">
    <property type="term" value="F:phosphatase activity"/>
    <property type="evidence" value="ECO:0007669"/>
    <property type="project" value="TreeGrafter"/>
</dbReference>
<dbReference type="PANTHER" id="PTHR48100">
    <property type="entry name" value="BROAD-SPECIFICITY PHOSPHATASE YOR283W-RELATED"/>
    <property type="match status" value="1"/>
</dbReference>
<dbReference type="Proteomes" id="UP000199073">
    <property type="component" value="Unassembled WGS sequence"/>
</dbReference>
<sequence length="193" mass="22060">MDVKQIYFVRHGNTGFSGRYIGTSDVPITKDGRSVVLATKQRLRSIAFDAIFCSPMLRCRQTLELLDRKENVAFSTLLTEIDFGRWEKKSFAEIVKDDAELVDSWVMEPENFVFPEGESYHLFTRRIHDFYTEIKGIDAENVLVITHGGVIRHLLCMFLGIPEKNYLLFDVQPGQVTAIRLHDQGGVLTGLNF</sequence>
<name>A0A1H0PHC5_9BACT</name>
<gene>
    <name evidence="2" type="ORF">SAMN05660330_01674</name>
</gene>
<evidence type="ECO:0000256" key="1">
    <source>
        <dbReference type="PIRSR" id="PIRSR613078-2"/>
    </source>
</evidence>